<organism evidence="1 2">
    <name type="scientific">Paragonimus skrjabini miyazakii</name>
    <dbReference type="NCBI Taxonomy" id="59628"/>
    <lineage>
        <taxon>Eukaryota</taxon>
        <taxon>Metazoa</taxon>
        <taxon>Spiralia</taxon>
        <taxon>Lophotrochozoa</taxon>
        <taxon>Platyhelminthes</taxon>
        <taxon>Trematoda</taxon>
        <taxon>Digenea</taxon>
        <taxon>Plagiorchiida</taxon>
        <taxon>Troglotremata</taxon>
        <taxon>Troglotrematidae</taxon>
        <taxon>Paragonimus</taxon>
    </lineage>
</organism>
<protein>
    <submittedName>
        <fullName evidence="1">Uncharacterized protein</fullName>
    </submittedName>
</protein>
<evidence type="ECO:0000313" key="2">
    <source>
        <dbReference type="Proteomes" id="UP000822476"/>
    </source>
</evidence>
<sequence length="309" mass="34380">MLTAVSVARDFEIIDKLDRIIIVFVKPPPKSDSAEVVLNGLSDAAVDATIPVNPTGSTQREQHHAPILISLNQLNGVWPTGSNEPYGFTATQGHLLVEIHYAKEIHRELQTNTLPARSIHSTTIPEVAFSSHGTAVACWSLVLLTSCLRPVLRWFSFSSLFCCKRRIQMKDYERIREDIDRLASTWPPIIPSASVQALPTEFYHDGKAFTVQTPDGHVCKRTVSGASSDSEDELISPVQTDFRTEVALLQSNPTNQQYANVEFIVGGTTNASPGWKSSTRRRFNSGVSHFEWSPTFCSANVRYPRELRN</sequence>
<dbReference type="OrthoDB" id="6320185at2759"/>
<reference evidence="1" key="1">
    <citation type="submission" date="2019-07" db="EMBL/GenBank/DDBJ databases">
        <title>Annotation for the trematode Paragonimus miyazaki's.</title>
        <authorList>
            <person name="Choi Y.-J."/>
        </authorList>
    </citation>
    <scope>NUCLEOTIDE SEQUENCE</scope>
    <source>
        <strain evidence="1">Japan</strain>
    </source>
</reference>
<dbReference type="EMBL" id="JTDE01004110">
    <property type="protein sequence ID" value="KAF7255289.1"/>
    <property type="molecule type" value="Genomic_DNA"/>
</dbReference>
<dbReference type="AlphaFoldDB" id="A0A8S9YKC8"/>
<keyword evidence="2" id="KW-1185">Reference proteome</keyword>
<dbReference type="Proteomes" id="UP000822476">
    <property type="component" value="Unassembled WGS sequence"/>
</dbReference>
<name>A0A8S9YKC8_9TREM</name>
<proteinExistence type="predicted"/>
<gene>
    <name evidence="1" type="ORF">EG68_07243</name>
</gene>
<evidence type="ECO:0000313" key="1">
    <source>
        <dbReference type="EMBL" id="KAF7255289.1"/>
    </source>
</evidence>
<comment type="caution">
    <text evidence="1">The sequence shown here is derived from an EMBL/GenBank/DDBJ whole genome shotgun (WGS) entry which is preliminary data.</text>
</comment>
<accession>A0A8S9YKC8</accession>